<sequence length="102" mass="11219">MTSISTSVGDITREVPSSQRRRIGDDSGESGGNALEEGTELKSLVHALQAVEAHSPQCAGRPRQRQTTANLTKQASPKIKRHLGRVRGSLDRREEEEEEEAR</sequence>
<dbReference type="Proteomes" id="UP001189429">
    <property type="component" value="Unassembled WGS sequence"/>
</dbReference>
<evidence type="ECO:0000256" key="1">
    <source>
        <dbReference type="SAM" id="MobiDB-lite"/>
    </source>
</evidence>
<reference evidence="2" key="1">
    <citation type="submission" date="2023-10" db="EMBL/GenBank/DDBJ databases">
        <authorList>
            <person name="Chen Y."/>
            <person name="Shah S."/>
            <person name="Dougan E. K."/>
            <person name="Thang M."/>
            <person name="Chan C."/>
        </authorList>
    </citation>
    <scope>NUCLEOTIDE SEQUENCE [LARGE SCALE GENOMIC DNA]</scope>
</reference>
<feature type="compositionally biased region" description="Polar residues" evidence="1">
    <location>
        <begin position="65"/>
        <end position="75"/>
    </location>
</feature>
<feature type="region of interest" description="Disordered" evidence="1">
    <location>
        <begin position="1"/>
        <end position="39"/>
    </location>
</feature>
<evidence type="ECO:0000313" key="2">
    <source>
        <dbReference type="EMBL" id="CAK0888969.1"/>
    </source>
</evidence>
<evidence type="ECO:0000313" key="3">
    <source>
        <dbReference type="Proteomes" id="UP001189429"/>
    </source>
</evidence>
<keyword evidence="3" id="KW-1185">Reference proteome</keyword>
<gene>
    <name evidence="2" type="ORF">PCOR1329_LOCUS69642</name>
</gene>
<proteinExistence type="predicted"/>
<dbReference type="EMBL" id="CAUYUJ010019156">
    <property type="protein sequence ID" value="CAK0888969.1"/>
    <property type="molecule type" value="Genomic_DNA"/>
</dbReference>
<accession>A0ABN9WQI5</accession>
<protein>
    <submittedName>
        <fullName evidence="2">Uncharacterized protein</fullName>
    </submittedName>
</protein>
<name>A0ABN9WQI5_9DINO</name>
<comment type="caution">
    <text evidence="2">The sequence shown here is derived from an EMBL/GenBank/DDBJ whole genome shotgun (WGS) entry which is preliminary data.</text>
</comment>
<organism evidence="2 3">
    <name type="scientific">Prorocentrum cordatum</name>
    <dbReference type="NCBI Taxonomy" id="2364126"/>
    <lineage>
        <taxon>Eukaryota</taxon>
        <taxon>Sar</taxon>
        <taxon>Alveolata</taxon>
        <taxon>Dinophyceae</taxon>
        <taxon>Prorocentrales</taxon>
        <taxon>Prorocentraceae</taxon>
        <taxon>Prorocentrum</taxon>
    </lineage>
</organism>
<feature type="region of interest" description="Disordered" evidence="1">
    <location>
        <begin position="53"/>
        <end position="102"/>
    </location>
</feature>